<evidence type="ECO:0000256" key="3">
    <source>
        <dbReference type="ARBA" id="ARBA00012078"/>
    </source>
</evidence>
<evidence type="ECO:0000256" key="12">
    <source>
        <dbReference type="HAMAP-Rule" id="MF_00384"/>
    </source>
</evidence>
<organism evidence="15 16">
    <name type="scientific">Photobacterium malacitanum</name>
    <dbReference type="NCBI Taxonomy" id="2204294"/>
    <lineage>
        <taxon>Bacteria</taxon>
        <taxon>Pseudomonadati</taxon>
        <taxon>Pseudomonadota</taxon>
        <taxon>Gammaproteobacteria</taxon>
        <taxon>Vibrionales</taxon>
        <taxon>Vibrionaceae</taxon>
        <taxon>Photobacterium</taxon>
    </lineage>
</organism>
<dbReference type="GO" id="GO:0004413">
    <property type="term" value="F:homoserine kinase activity"/>
    <property type="evidence" value="ECO:0007669"/>
    <property type="project" value="UniProtKB-UniRule"/>
</dbReference>
<evidence type="ECO:0000313" key="16">
    <source>
        <dbReference type="Proteomes" id="UP000195963"/>
    </source>
</evidence>
<dbReference type="Gene3D" id="3.30.230.10">
    <property type="match status" value="1"/>
</dbReference>
<comment type="similarity">
    <text evidence="2 12">Belongs to the GHMP kinase family. Homoserine kinase subfamily.</text>
</comment>
<feature type="binding site" evidence="12">
    <location>
        <begin position="97"/>
        <end position="107"/>
    </location>
    <ligand>
        <name>ATP</name>
        <dbReference type="ChEBI" id="CHEBI:30616"/>
    </ligand>
</feature>
<dbReference type="NCBIfam" id="TIGR00191">
    <property type="entry name" value="thrB"/>
    <property type="match status" value="1"/>
</dbReference>
<dbReference type="InterPro" id="IPR013750">
    <property type="entry name" value="GHMP_kinase_C_dom"/>
</dbReference>
<dbReference type="Pfam" id="PF00288">
    <property type="entry name" value="GHMP_kinases_N"/>
    <property type="match status" value="1"/>
</dbReference>
<dbReference type="PIRSF" id="PIRSF000676">
    <property type="entry name" value="Homoser_kin"/>
    <property type="match status" value="1"/>
</dbReference>
<dbReference type="UniPathway" id="UPA00050">
    <property type="reaction ID" value="UER00064"/>
</dbReference>
<dbReference type="PRINTS" id="PR00958">
    <property type="entry name" value="HOMSERKINASE"/>
</dbReference>
<dbReference type="InterPro" id="IPR000870">
    <property type="entry name" value="Homoserine_kinase"/>
</dbReference>
<dbReference type="PANTHER" id="PTHR20861">
    <property type="entry name" value="HOMOSERINE/4-DIPHOSPHOCYTIDYL-2-C-METHYL-D-ERYTHRITOL KINASE"/>
    <property type="match status" value="1"/>
</dbReference>
<keyword evidence="12" id="KW-0963">Cytoplasm</keyword>
<dbReference type="Gene3D" id="3.30.70.890">
    <property type="entry name" value="GHMP kinase, C-terminal domain"/>
    <property type="match status" value="1"/>
</dbReference>
<dbReference type="InterPro" id="IPR006203">
    <property type="entry name" value="GHMP_knse_ATP-bd_CS"/>
</dbReference>
<evidence type="ECO:0000259" key="13">
    <source>
        <dbReference type="Pfam" id="PF00288"/>
    </source>
</evidence>
<comment type="subcellular location">
    <subcellularLocation>
        <location evidence="12">Cytoplasm</location>
    </subcellularLocation>
</comment>
<dbReference type="SUPFAM" id="SSF54211">
    <property type="entry name" value="Ribosomal protein S5 domain 2-like"/>
    <property type="match status" value="1"/>
</dbReference>
<keyword evidence="5 12" id="KW-0028">Amino-acid biosynthesis</keyword>
<feature type="domain" description="GHMP kinase C-terminal" evidence="14">
    <location>
        <begin position="218"/>
        <end position="286"/>
    </location>
</feature>
<gene>
    <name evidence="12 15" type="primary">thrB</name>
    <name evidence="15" type="ORF">PMAL9190_02934</name>
</gene>
<evidence type="ECO:0000256" key="8">
    <source>
        <dbReference type="ARBA" id="ARBA00022741"/>
    </source>
</evidence>
<evidence type="ECO:0000256" key="1">
    <source>
        <dbReference type="ARBA" id="ARBA00005015"/>
    </source>
</evidence>
<dbReference type="AlphaFoldDB" id="A0A1Y6MNB1"/>
<evidence type="ECO:0000256" key="5">
    <source>
        <dbReference type="ARBA" id="ARBA00022605"/>
    </source>
</evidence>
<dbReference type="PROSITE" id="PS00627">
    <property type="entry name" value="GHMP_KINASES_ATP"/>
    <property type="match status" value="1"/>
</dbReference>
<evidence type="ECO:0000256" key="7">
    <source>
        <dbReference type="ARBA" id="ARBA00022697"/>
    </source>
</evidence>
<keyword evidence="16" id="KW-1185">Reference proteome</keyword>
<dbReference type="PANTHER" id="PTHR20861:SF1">
    <property type="entry name" value="HOMOSERINE KINASE"/>
    <property type="match status" value="1"/>
</dbReference>
<evidence type="ECO:0000256" key="6">
    <source>
        <dbReference type="ARBA" id="ARBA00022679"/>
    </source>
</evidence>
<keyword evidence="8 12" id="KW-0547">Nucleotide-binding</keyword>
<evidence type="ECO:0000256" key="2">
    <source>
        <dbReference type="ARBA" id="ARBA00007370"/>
    </source>
</evidence>
<dbReference type="InterPro" id="IPR036554">
    <property type="entry name" value="GHMP_kinase_C_sf"/>
</dbReference>
<dbReference type="Pfam" id="PF08544">
    <property type="entry name" value="GHMP_kinases_C"/>
    <property type="match status" value="1"/>
</dbReference>
<keyword evidence="6 12" id="KW-0808">Transferase</keyword>
<dbReference type="NCBIfam" id="NF002288">
    <property type="entry name" value="PRK01212.1-4"/>
    <property type="match status" value="1"/>
</dbReference>
<accession>A0A1Y6MNB1</accession>
<dbReference type="GO" id="GO:0005524">
    <property type="term" value="F:ATP binding"/>
    <property type="evidence" value="ECO:0007669"/>
    <property type="project" value="UniProtKB-UniRule"/>
</dbReference>
<dbReference type="RefSeq" id="WP_087845835.1">
    <property type="nucleotide sequence ID" value="NZ_FYAK01000007.1"/>
</dbReference>
<keyword evidence="10 12" id="KW-0067">ATP-binding</keyword>
<evidence type="ECO:0000259" key="14">
    <source>
        <dbReference type="Pfam" id="PF08544"/>
    </source>
</evidence>
<dbReference type="InterPro" id="IPR014721">
    <property type="entry name" value="Ribsml_uS5_D2-typ_fold_subgr"/>
</dbReference>
<protein>
    <recommendedName>
        <fullName evidence="4 12">Homoserine kinase</fullName>
        <shortName evidence="12">HK</shortName>
        <shortName evidence="12">HSK</shortName>
        <ecNumber evidence="3 12">2.7.1.39</ecNumber>
    </recommendedName>
</protein>
<reference evidence="16" key="1">
    <citation type="submission" date="2017-06" db="EMBL/GenBank/DDBJ databases">
        <authorList>
            <person name="Rodrigo-Torres L."/>
            <person name="Arahal R.D."/>
            <person name="Lucena T."/>
        </authorList>
    </citation>
    <scope>NUCLEOTIDE SEQUENCE [LARGE SCALE GENOMIC DNA]</scope>
    <source>
        <strain evidence="16">CECT 9190</strain>
    </source>
</reference>
<dbReference type="GO" id="GO:0009088">
    <property type="term" value="P:threonine biosynthetic process"/>
    <property type="evidence" value="ECO:0007669"/>
    <property type="project" value="UniProtKB-UniRule"/>
</dbReference>
<dbReference type="EC" id="2.7.1.39" evidence="3 12"/>
<sequence length="318" mass="34407">MSVVVYAPASIGNVSVGFDVLGAAVSPIDGTLLGDRVRVAAGQTSFSLQCVGAFVDKLPQQAEENIVYRCWQVFARELDKKGIALLSVAVTLEKNMPIGSGLGSSACSIVAALDALNRFHDQPLNETELLALMGEMEGEISGSLHYDNVAPCFLGGLQFMVEELGIISQKVPCFDDWYWVMAYPGIKVPTAEARAILPAQYRRQDVIAHGRYLGGFIHACHSQQPLLAAKMIHDVVAEPYREKLLPQFNQARKYALEAGAIASGISGSGPTMFSICTDLEVAQRLAKWLTVNYVQNDEGFVHVCQLDKQGAKVTGSEL</sequence>
<evidence type="ECO:0000256" key="9">
    <source>
        <dbReference type="ARBA" id="ARBA00022777"/>
    </source>
</evidence>
<evidence type="ECO:0000256" key="4">
    <source>
        <dbReference type="ARBA" id="ARBA00017858"/>
    </source>
</evidence>
<proteinExistence type="inferred from homology"/>
<dbReference type="EMBL" id="FYAK01000007">
    <property type="protein sequence ID" value="SMY37308.1"/>
    <property type="molecule type" value="Genomic_DNA"/>
</dbReference>
<evidence type="ECO:0000256" key="10">
    <source>
        <dbReference type="ARBA" id="ARBA00022840"/>
    </source>
</evidence>
<comment type="pathway">
    <text evidence="1 12">Amino-acid biosynthesis; L-threonine biosynthesis; L-threonine from L-aspartate: step 4/5.</text>
</comment>
<dbReference type="GO" id="GO:0005737">
    <property type="term" value="C:cytoplasm"/>
    <property type="evidence" value="ECO:0007669"/>
    <property type="project" value="UniProtKB-SubCell"/>
</dbReference>
<evidence type="ECO:0000256" key="11">
    <source>
        <dbReference type="ARBA" id="ARBA00049375"/>
    </source>
</evidence>
<comment type="catalytic activity">
    <reaction evidence="11 12">
        <text>L-homoserine + ATP = O-phospho-L-homoserine + ADP + H(+)</text>
        <dbReference type="Rhea" id="RHEA:13985"/>
        <dbReference type="ChEBI" id="CHEBI:15378"/>
        <dbReference type="ChEBI" id="CHEBI:30616"/>
        <dbReference type="ChEBI" id="CHEBI:57476"/>
        <dbReference type="ChEBI" id="CHEBI:57590"/>
        <dbReference type="ChEBI" id="CHEBI:456216"/>
        <dbReference type="EC" id="2.7.1.39"/>
    </reaction>
</comment>
<feature type="domain" description="GHMP kinase N-terminal" evidence="13">
    <location>
        <begin position="65"/>
        <end position="156"/>
    </location>
</feature>
<name>A0A1Y6MNB1_9GAMM</name>
<comment type="function">
    <text evidence="12">Catalyzes the ATP-dependent phosphorylation of L-homoserine to L-homoserine phosphate.</text>
</comment>
<dbReference type="HAMAP" id="MF_00384">
    <property type="entry name" value="Homoser_kinase"/>
    <property type="match status" value="1"/>
</dbReference>
<dbReference type="InterPro" id="IPR020568">
    <property type="entry name" value="Ribosomal_Su5_D2-typ_SF"/>
</dbReference>
<evidence type="ECO:0000313" key="15">
    <source>
        <dbReference type="EMBL" id="SMY37308.1"/>
    </source>
</evidence>
<keyword evidence="7 12" id="KW-0791">Threonine biosynthesis</keyword>
<dbReference type="Proteomes" id="UP000195963">
    <property type="component" value="Unassembled WGS sequence"/>
</dbReference>
<dbReference type="SUPFAM" id="SSF55060">
    <property type="entry name" value="GHMP Kinase, C-terminal domain"/>
    <property type="match status" value="1"/>
</dbReference>
<keyword evidence="9 12" id="KW-0418">Kinase</keyword>
<dbReference type="InterPro" id="IPR006204">
    <property type="entry name" value="GHMP_kinase_N_dom"/>
</dbReference>